<evidence type="ECO:0000256" key="5">
    <source>
        <dbReference type="ARBA" id="ARBA00023295"/>
    </source>
</evidence>
<dbReference type="InterPro" id="IPR015883">
    <property type="entry name" value="Glyco_hydro_20_cat"/>
</dbReference>
<accession>A0A2S3ZSL0</accession>
<dbReference type="EMBL" id="PPXC01000017">
    <property type="protein sequence ID" value="POH72084.1"/>
    <property type="molecule type" value="Genomic_DNA"/>
</dbReference>
<dbReference type="SUPFAM" id="SSF55545">
    <property type="entry name" value="beta-N-acetylhexosaminidase-like domain"/>
    <property type="match status" value="1"/>
</dbReference>
<dbReference type="SUPFAM" id="SSF49899">
    <property type="entry name" value="Concanavalin A-like lectins/glucanases"/>
    <property type="match status" value="1"/>
</dbReference>
<keyword evidence="8" id="KW-1133">Transmembrane helix</keyword>
<dbReference type="GO" id="GO:0016020">
    <property type="term" value="C:membrane"/>
    <property type="evidence" value="ECO:0007669"/>
    <property type="project" value="TreeGrafter"/>
</dbReference>
<keyword evidence="5" id="KW-0326">Glycosidase</keyword>
<dbReference type="CDD" id="cd15482">
    <property type="entry name" value="Sialidase_non-viral"/>
    <property type="match status" value="1"/>
</dbReference>
<keyword evidence="8" id="KW-0812">Transmembrane</keyword>
<feature type="transmembrane region" description="Helical" evidence="8">
    <location>
        <begin position="1756"/>
        <end position="1775"/>
    </location>
</feature>
<dbReference type="InterPro" id="IPR011040">
    <property type="entry name" value="Sialidase"/>
</dbReference>
<evidence type="ECO:0000256" key="7">
    <source>
        <dbReference type="SAM" id="MobiDB-lite"/>
    </source>
</evidence>
<dbReference type="InterPro" id="IPR013320">
    <property type="entry name" value="ConA-like_dom_sf"/>
</dbReference>
<evidence type="ECO:0000256" key="4">
    <source>
        <dbReference type="ARBA" id="ARBA00022801"/>
    </source>
</evidence>
<comment type="caution">
    <text evidence="11">The sequence shown here is derived from an EMBL/GenBank/DDBJ whole genome shotgun (WGS) entry which is preliminary data.</text>
</comment>
<evidence type="ECO:0000256" key="2">
    <source>
        <dbReference type="ARBA" id="ARBA00006285"/>
    </source>
</evidence>
<dbReference type="InterPro" id="IPR036278">
    <property type="entry name" value="Sialidase_sf"/>
</dbReference>
<dbReference type="PROSITE" id="PS50022">
    <property type="entry name" value="FA58C_3"/>
    <property type="match status" value="1"/>
</dbReference>
<feature type="chain" id="PRO_5015697040" description="beta-N-acetylhexosaminidase" evidence="9">
    <location>
        <begin position="20"/>
        <end position="1784"/>
    </location>
</feature>
<dbReference type="InterPro" id="IPR000421">
    <property type="entry name" value="FA58C"/>
</dbReference>
<dbReference type="InterPro" id="IPR029018">
    <property type="entry name" value="Hex-like_dom2"/>
</dbReference>
<organism evidence="11 12">
    <name type="scientific">Arthrobacter glacialis</name>
    <dbReference type="NCBI Taxonomy" id="1664"/>
    <lineage>
        <taxon>Bacteria</taxon>
        <taxon>Bacillati</taxon>
        <taxon>Actinomycetota</taxon>
        <taxon>Actinomycetes</taxon>
        <taxon>Micrococcales</taxon>
        <taxon>Micrococcaceae</taxon>
        <taxon>Arthrobacter</taxon>
    </lineage>
</organism>
<dbReference type="SUPFAM" id="SSF51445">
    <property type="entry name" value="(Trans)glycosidases"/>
    <property type="match status" value="1"/>
</dbReference>
<keyword evidence="9" id="KW-0732">Signal</keyword>
<dbReference type="EC" id="3.2.1.52" evidence="3"/>
<feature type="active site" description="Proton donor" evidence="6">
    <location>
        <position position="1290"/>
    </location>
</feature>
<evidence type="ECO:0000256" key="9">
    <source>
        <dbReference type="SAM" id="SignalP"/>
    </source>
</evidence>
<dbReference type="Gene3D" id="3.20.20.80">
    <property type="entry name" value="Glycosidases"/>
    <property type="match status" value="1"/>
</dbReference>
<evidence type="ECO:0000313" key="12">
    <source>
        <dbReference type="Proteomes" id="UP000237061"/>
    </source>
</evidence>
<dbReference type="GO" id="GO:0005975">
    <property type="term" value="P:carbohydrate metabolic process"/>
    <property type="evidence" value="ECO:0007669"/>
    <property type="project" value="InterPro"/>
</dbReference>
<dbReference type="Pfam" id="PF00728">
    <property type="entry name" value="Glyco_hydro_20"/>
    <property type="match status" value="1"/>
</dbReference>
<keyword evidence="4" id="KW-0378">Hydrolase</keyword>
<sequence length="1784" mass="184803">MAAAVAACLLGAAVTPAQASSLAAQSVANLAPALEDVPSSNPAPLAELADVKRVDLATHQDGKYRQYRIPAMIVTNDGTIVTAYDGRHTVADLPSFIDTVVRISKDGGTTWTEQKIAHGGNYPEGYGDPSLGYNPETNRVFLFYTGSKKTGFLAGTTGIEDTPTIVQHWVSYSDDNGASWEHHNITPQVKDPAWAGGFAASGMATYIATGPFKGRLVQQYLMRTPGSSAVSAWTDDNGATWQHGAPLAGADENKTAAMSNGNLIWNNRAGDNRQRAYSTDGGATWGPKTDDPALIDATSNGSITRVFPTLPASDPKSKWMLSTNNFDKDIRMNTTIRLSCDDGTTWPVGKVLEVGSSGYSTAAMIGDKTVGVLYERNGYADITFASFPLAELEGTCAPLSIPGSTQLAIGGTTTVPVTVTNQNAAALPAGTVTIDGGTYVAGSAAAPAIAAGAQAVVNVPVATSKNSAVQAQDVQATYTAAGKSSQVLVRLATVAGTGAAAEIVVFEDNTPKTYDGTSLSNVTTGNLDKLKNLDNGSISVTFNSTNSVSSLPQTLFGASQKSVDDHELLLTVNSGKNPYYEIRAARPNFLATASVTANIMDGADHTVTLTAANGTTKFFVDGAEKASKAGQFFFKSLPNLDTVTIGGVHFKTSANTAGPTDQWFFKGTIKKVKVTTSAPAEHGELVPAPSVKIETILDVFNYASPPGLGIKDKGSYMVRITNDGNVPLSNIAATSSIDIAGCFSGTLAPGAQQFCRAKKHTFDAADVAAGSYTPQMTLTATAAGAPFTSSATGATIALQAPFELPAAPAALTAVPAGCAPTAIKPVSAKASSEESLVTYGSEDTPASNAIDGNNATFFSTGWSKGTMEFPNSLSVDLGENLTLCGVNYTARQNNTNGAIGDYRVYVSDDGVNWGSPVAGGKFVTGNNKQSAYFAAAATGRYVKLVSYNDIGAAGTETTTVAEFSVSAMNPGYVPPTGLPALIPEPNSVVAGTGPRFGLTKNTPIVTDAATATLGSYLADLLKPAAGFTLKMGQTPSSLYPAITLASNGPASLGEQGYTLSVKGTGVLVTGNTAEGVFNGIQTLRQLLPVQISAETVQLGAWTVEPVEIADKPRWDYRGAMLDAARRYYPVADVKKYLDYMAEYKLNAFHFHLTEDQGWRIAIDAYPALTGIGASVQSGMPVGTVDNGVAGPWFYSKAEYKEIVDYATARFIEVIPEIDGPGHAGAAMAAVPNLNCNNVAIPPWTNYGRGPNFCLKDAEHLDNVKTFLTAVMADVAAQNNTTDYIHVGGDESAGLTHQQFTEYTKIVNKIVTDNGKKVIAWNSWADGEGLPAGGVLQNYAQESGDAADLVANVAHAVEAGNKLIMSPADRTYVDMKYDATTKYGLRWVNGGFVSLARSYQWEPTTAVPKAGGGKLELTDSQILGVEVALWSDATNQNGDILWTPEKPFDSVRAYMNHMMFPRFPAVAELAWSAKADRQNDPAQFEDFTARLINRAQGWDEAKIGYYRAPDVAWKSVGAPALPASAALTLTDFSGKVSFDAAGKPVFTATGTLSGVTGTVTATVNGTAHAITANGAFNFSVPAVSGANTVAFSALDANGALAVLPQSAVARVGALSAVATAKGWTLAGSGFTPGQQVALSLHSDPLPLGNATADGVGAFTLDVATPAGATAGSHQIRAVGASSIGSVAVTVAEVVVPTPSPSASPSATPSATASATATPTGAATPSATPSKTSTPFSTAVATTAPATVDDLAKTGANVSLLSGLALASLLIGVGIAVSRKRRSRHA</sequence>
<dbReference type="PANTHER" id="PTHR22600">
    <property type="entry name" value="BETA-HEXOSAMINIDASE"/>
    <property type="match status" value="1"/>
</dbReference>
<comment type="catalytic activity">
    <reaction evidence="1">
        <text>Hydrolysis of terminal non-reducing N-acetyl-D-hexosamine residues in N-acetyl-beta-D-hexosaminides.</text>
        <dbReference type="EC" id="3.2.1.52"/>
    </reaction>
</comment>
<name>A0A2S3ZSL0_ARTGL</name>
<evidence type="ECO:0000259" key="10">
    <source>
        <dbReference type="PROSITE" id="PS50022"/>
    </source>
</evidence>
<dbReference type="Gene3D" id="2.60.40.10">
    <property type="entry name" value="Immunoglobulins"/>
    <property type="match status" value="1"/>
</dbReference>
<dbReference type="GO" id="GO:0030203">
    <property type="term" value="P:glycosaminoglycan metabolic process"/>
    <property type="evidence" value="ECO:0007669"/>
    <property type="project" value="TreeGrafter"/>
</dbReference>
<dbReference type="InterPro" id="IPR013783">
    <property type="entry name" value="Ig-like_fold"/>
</dbReference>
<dbReference type="Pfam" id="PF02838">
    <property type="entry name" value="Glyco_hydro_20b"/>
    <property type="match status" value="1"/>
</dbReference>
<dbReference type="Pfam" id="PF02973">
    <property type="entry name" value="Sialidase"/>
    <property type="match status" value="1"/>
</dbReference>
<keyword evidence="8" id="KW-0472">Membrane</keyword>
<protein>
    <recommendedName>
        <fullName evidence="3">beta-N-acetylhexosaminidase</fullName>
        <ecNumber evidence="3">3.2.1.52</ecNumber>
    </recommendedName>
</protein>
<proteinExistence type="inferred from homology"/>
<keyword evidence="12" id="KW-1185">Reference proteome</keyword>
<dbReference type="InterPro" id="IPR015882">
    <property type="entry name" value="HEX_bac_N"/>
</dbReference>
<dbReference type="Gene3D" id="2.120.10.10">
    <property type="match status" value="1"/>
</dbReference>
<feature type="region of interest" description="Disordered" evidence="7">
    <location>
        <begin position="1696"/>
        <end position="1734"/>
    </location>
</feature>
<evidence type="ECO:0000256" key="1">
    <source>
        <dbReference type="ARBA" id="ARBA00001231"/>
    </source>
</evidence>
<evidence type="ECO:0000313" key="11">
    <source>
        <dbReference type="EMBL" id="POH72084.1"/>
    </source>
</evidence>
<evidence type="ECO:0000256" key="6">
    <source>
        <dbReference type="PIRSR" id="PIRSR625705-1"/>
    </source>
</evidence>
<evidence type="ECO:0000256" key="8">
    <source>
        <dbReference type="SAM" id="Phobius"/>
    </source>
</evidence>
<dbReference type="Gene3D" id="3.30.379.10">
    <property type="entry name" value="Chitobiase/beta-hexosaminidase domain 2-like"/>
    <property type="match status" value="1"/>
</dbReference>
<reference evidence="11 12" key="1">
    <citation type="submission" date="2018-01" db="EMBL/GenBank/DDBJ databases">
        <title>Arthrobacter sp. nov., from glaciers in China.</title>
        <authorList>
            <person name="Liu Q."/>
            <person name="Xin Y.-H."/>
        </authorList>
    </citation>
    <scope>NUCLEOTIDE SEQUENCE [LARGE SCALE GENOMIC DNA]</scope>
    <source>
        <strain evidence="11 12">HLT2-12-2</strain>
    </source>
</reference>
<dbReference type="Gene3D" id="2.60.120.200">
    <property type="match status" value="1"/>
</dbReference>
<dbReference type="GO" id="GO:0004563">
    <property type="term" value="F:beta-N-acetylhexosaminidase activity"/>
    <property type="evidence" value="ECO:0007669"/>
    <property type="project" value="UniProtKB-EC"/>
</dbReference>
<dbReference type="InterPro" id="IPR017853">
    <property type="entry name" value="GH"/>
</dbReference>
<dbReference type="SUPFAM" id="SSF50939">
    <property type="entry name" value="Sialidases"/>
    <property type="match status" value="1"/>
</dbReference>
<dbReference type="Gene3D" id="2.60.120.260">
    <property type="entry name" value="Galactose-binding domain-like"/>
    <property type="match status" value="1"/>
</dbReference>
<evidence type="ECO:0000256" key="3">
    <source>
        <dbReference type="ARBA" id="ARBA00012663"/>
    </source>
</evidence>
<dbReference type="InterPro" id="IPR008979">
    <property type="entry name" value="Galactose-bd-like_sf"/>
</dbReference>
<dbReference type="InterPro" id="IPR025705">
    <property type="entry name" value="Beta_hexosaminidase_sua/sub"/>
</dbReference>
<dbReference type="PANTHER" id="PTHR22600:SF57">
    <property type="entry name" value="BETA-N-ACETYLHEXOSAMINIDASE"/>
    <property type="match status" value="1"/>
</dbReference>
<dbReference type="PRINTS" id="PR00738">
    <property type="entry name" value="GLHYDRLASE20"/>
</dbReference>
<feature type="signal peptide" evidence="9">
    <location>
        <begin position="1"/>
        <end position="19"/>
    </location>
</feature>
<dbReference type="Pfam" id="PF00754">
    <property type="entry name" value="F5_F8_type_C"/>
    <property type="match status" value="1"/>
</dbReference>
<dbReference type="GO" id="GO:0004308">
    <property type="term" value="F:exo-alpha-sialidase activity"/>
    <property type="evidence" value="ECO:0007669"/>
    <property type="project" value="InterPro"/>
</dbReference>
<dbReference type="SUPFAM" id="SSF49785">
    <property type="entry name" value="Galactose-binding domain-like"/>
    <property type="match status" value="1"/>
</dbReference>
<feature type="domain" description="F5/8 type C" evidence="10">
    <location>
        <begin position="818"/>
        <end position="968"/>
    </location>
</feature>
<comment type="similarity">
    <text evidence="2">Belongs to the glycosyl hydrolase 20 family.</text>
</comment>
<dbReference type="Proteomes" id="UP000237061">
    <property type="component" value="Unassembled WGS sequence"/>
</dbReference>
<gene>
    <name evidence="11" type="ORF">CVS27_17310</name>
</gene>
<dbReference type="Pfam" id="PF13088">
    <property type="entry name" value="BNR_2"/>
    <property type="match status" value="1"/>
</dbReference>
<dbReference type="InterPro" id="IPR004124">
    <property type="entry name" value="Glyco_hydro_33_N"/>
</dbReference>